<evidence type="ECO:0000259" key="2">
    <source>
        <dbReference type="Pfam" id="PF18962"/>
    </source>
</evidence>
<feature type="signal peptide" evidence="1">
    <location>
        <begin position="1"/>
        <end position="20"/>
    </location>
</feature>
<keyword evidence="1" id="KW-0732">Signal</keyword>
<evidence type="ECO:0000313" key="4">
    <source>
        <dbReference type="Proteomes" id="UP000323632"/>
    </source>
</evidence>
<reference evidence="3 4" key="1">
    <citation type="submission" date="2019-09" db="EMBL/GenBank/DDBJ databases">
        <title>Genome sequence and assembly of Taibaiella sp.</title>
        <authorList>
            <person name="Chhetri G."/>
        </authorList>
    </citation>
    <scope>NUCLEOTIDE SEQUENCE [LARGE SCALE GENOMIC DNA]</scope>
    <source>
        <strain evidence="3 4">KVB11</strain>
    </source>
</reference>
<dbReference type="AlphaFoldDB" id="A0A5M6CNZ2"/>
<proteinExistence type="predicted"/>
<dbReference type="EMBL" id="VWSH01000001">
    <property type="protein sequence ID" value="KAA5536110.1"/>
    <property type="molecule type" value="Genomic_DNA"/>
</dbReference>
<feature type="domain" description="Secretion system C-terminal sorting" evidence="2">
    <location>
        <begin position="352"/>
        <end position="431"/>
    </location>
</feature>
<dbReference type="RefSeq" id="WP_150030683.1">
    <property type="nucleotide sequence ID" value="NZ_VWSH01000001.1"/>
</dbReference>
<dbReference type="Proteomes" id="UP000323632">
    <property type="component" value="Unassembled WGS sequence"/>
</dbReference>
<sequence length="432" mass="46747">MKRILLLGSVISLLNMQANAQVTDTVSVGAGYANQNYYQLSTGTETTAPKNEWDIAFQTGGSMGYAISINSYSGAALYTYPNATANATNWAVTFDTAGLSTWPKMYNSETTWSWGAFNQNADLTNDFDLGWGVYDLNTHFVTGDSMFVVKLVNGDFKKLWVKNLANGTYNFVYANLDGTGEQTVALAKSAYATKNFGYYSLSGNAAVDHEPVANTNWDLVFTQYTADLGGGYMSTATGILANSGVLTAKVENVADVDNYDNYQTQTYKSEINTIGWNWKTYDMGAGVYTVNDSTVFFVQAKDSAIWKVVMTGFGGSTNGNFIFSKEKLKSAPVTPPPPTGINEMNNIATLSLYPNPIAKGTDLNVVVNLMQANTTVNVIMYDITGKQVFKTKVNNQTGLKAFAVPTSGLRAGLYVVALDVNGSTAIQKVSIR</sequence>
<protein>
    <submittedName>
        <fullName evidence="3">T9SS type A sorting domain-containing protein</fullName>
    </submittedName>
</protein>
<dbReference type="InterPro" id="IPR026444">
    <property type="entry name" value="Secre_tail"/>
</dbReference>
<name>A0A5M6CNZ2_9BACT</name>
<accession>A0A5M6CNZ2</accession>
<evidence type="ECO:0000313" key="3">
    <source>
        <dbReference type="EMBL" id="KAA5536110.1"/>
    </source>
</evidence>
<feature type="chain" id="PRO_5024305330" evidence="1">
    <location>
        <begin position="21"/>
        <end position="432"/>
    </location>
</feature>
<comment type="caution">
    <text evidence="3">The sequence shown here is derived from an EMBL/GenBank/DDBJ whole genome shotgun (WGS) entry which is preliminary data.</text>
</comment>
<dbReference type="NCBIfam" id="TIGR04183">
    <property type="entry name" value="Por_Secre_tail"/>
    <property type="match status" value="1"/>
</dbReference>
<gene>
    <name evidence="3" type="ORF">F0919_00110</name>
</gene>
<keyword evidence="4" id="KW-1185">Reference proteome</keyword>
<organism evidence="3 4">
    <name type="scientific">Taibaiella lutea</name>
    <dbReference type="NCBI Taxonomy" id="2608001"/>
    <lineage>
        <taxon>Bacteria</taxon>
        <taxon>Pseudomonadati</taxon>
        <taxon>Bacteroidota</taxon>
        <taxon>Chitinophagia</taxon>
        <taxon>Chitinophagales</taxon>
        <taxon>Chitinophagaceae</taxon>
        <taxon>Taibaiella</taxon>
    </lineage>
</organism>
<dbReference type="Pfam" id="PF18962">
    <property type="entry name" value="Por_Secre_tail"/>
    <property type="match status" value="1"/>
</dbReference>
<evidence type="ECO:0000256" key="1">
    <source>
        <dbReference type="SAM" id="SignalP"/>
    </source>
</evidence>